<dbReference type="Gene3D" id="3.40.710.10">
    <property type="entry name" value="DD-peptidase/beta-lactamase superfamily"/>
    <property type="match status" value="1"/>
</dbReference>
<evidence type="ECO:0000256" key="1">
    <source>
        <dbReference type="ARBA" id="ARBA00001526"/>
    </source>
</evidence>
<dbReference type="PANTHER" id="PTHR35333">
    <property type="entry name" value="BETA-LACTAMASE"/>
    <property type="match status" value="1"/>
</dbReference>
<dbReference type="Pfam" id="PF13354">
    <property type="entry name" value="Beta-lactamase2"/>
    <property type="match status" value="1"/>
</dbReference>
<dbReference type="InterPro" id="IPR012338">
    <property type="entry name" value="Beta-lactam/transpept-like"/>
</dbReference>
<dbReference type="GO" id="GO:0008800">
    <property type="term" value="F:beta-lactamase activity"/>
    <property type="evidence" value="ECO:0007669"/>
    <property type="project" value="UniProtKB-EC"/>
</dbReference>
<dbReference type="InterPro" id="IPR045155">
    <property type="entry name" value="Beta-lactam_cat"/>
</dbReference>
<dbReference type="PRINTS" id="PR00118">
    <property type="entry name" value="BLACTAMASEA"/>
</dbReference>
<keyword evidence="5 6" id="KW-0046">Antibiotic resistance</keyword>
<keyword evidence="4 6" id="KW-0378">Hydrolase</keyword>
<dbReference type="Proteomes" id="UP001228905">
    <property type="component" value="Unassembled WGS sequence"/>
</dbReference>
<dbReference type="EMBL" id="JAUSVS010000001">
    <property type="protein sequence ID" value="MDQ0462425.1"/>
    <property type="molecule type" value="Genomic_DNA"/>
</dbReference>
<evidence type="ECO:0000256" key="4">
    <source>
        <dbReference type="ARBA" id="ARBA00022801"/>
    </source>
</evidence>
<evidence type="ECO:0000313" key="9">
    <source>
        <dbReference type="Proteomes" id="UP001228905"/>
    </source>
</evidence>
<dbReference type="PANTHER" id="PTHR35333:SF3">
    <property type="entry name" value="BETA-LACTAMASE-TYPE TRANSPEPTIDASE FOLD CONTAINING PROTEIN"/>
    <property type="match status" value="1"/>
</dbReference>
<evidence type="ECO:0000256" key="3">
    <source>
        <dbReference type="ARBA" id="ARBA00012865"/>
    </source>
</evidence>
<sequence>MRRRLFLAGLMATACRPAESNLASPKALDVKRLDREITALADQARPGILGVGVMDLPTVQTWALNGERPFPMQSVFKAPLGAAVLAEVDAGRLNLAETVTLKEENLSPPYSPIADAWPITDTYSYQDLLVRAVGGSDNTAADVLMKRIGGPGAVQAWLELKGIKGVRIDRYEREIQTDMYGMASFRAAWKGEIYRQMHDAVPPQVRYAATLKYLSDPRDTATPRGMLDFLSHLVSSQLISNASLARLLAIMTAATTGQNRLKAGLPPGATIAHKSGTSGTDLDLTPATNDVGVVTLKGGRQLAVAVFLTASRADLGAREHLIAEVMRAIVRSVK</sequence>
<dbReference type="RefSeq" id="WP_307344725.1">
    <property type="nucleotide sequence ID" value="NZ_JAUSVS010000001.1"/>
</dbReference>
<dbReference type="InterPro" id="IPR000871">
    <property type="entry name" value="Beta-lactam_class-A"/>
</dbReference>
<dbReference type="NCBIfam" id="NF033103">
    <property type="entry name" value="bla_class_A"/>
    <property type="match status" value="1"/>
</dbReference>
<dbReference type="InterPro" id="IPR023650">
    <property type="entry name" value="Beta-lactam_class-A_AS"/>
</dbReference>
<evidence type="ECO:0000259" key="7">
    <source>
        <dbReference type="Pfam" id="PF13354"/>
    </source>
</evidence>
<evidence type="ECO:0000256" key="5">
    <source>
        <dbReference type="ARBA" id="ARBA00023251"/>
    </source>
</evidence>
<reference evidence="8 9" key="1">
    <citation type="submission" date="2023-07" db="EMBL/GenBank/DDBJ databases">
        <title>Genomic Encyclopedia of Type Strains, Phase IV (KMG-IV): sequencing the most valuable type-strain genomes for metagenomic binning, comparative biology and taxonomic classification.</title>
        <authorList>
            <person name="Goeker M."/>
        </authorList>
    </citation>
    <scope>NUCLEOTIDE SEQUENCE [LARGE SCALE GENOMIC DNA]</scope>
    <source>
        <strain evidence="8 9">DSM 18695</strain>
    </source>
</reference>
<dbReference type="EC" id="3.5.2.6" evidence="3 6"/>
<comment type="catalytic activity">
    <reaction evidence="1 6">
        <text>a beta-lactam + H2O = a substituted beta-amino acid</text>
        <dbReference type="Rhea" id="RHEA:20401"/>
        <dbReference type="ChEBI" id="CHEBI:15377"/>
        <dbReference type="ChEBI" id="CHEBI:35627"/>
        <dbReference type="ChEBI" id="CHEBI:140347"/>
        <dbReference type="EC" id="3.5.2.6"/>
    </reaction>
</comment>
<comment type="caution">
    <text evidence="8">The sequence shown here is derived from an EMBL/GenBank/DDBJ whole genome shotgun (WGS) entry which is preliminary data.</text>
</comment>
<evidence type="ECO:0000256" key="6">
    <source>
        <dbReference type="RuleBase" id="RU361140"/>
    </source>
</evidence>
<dbReference type="PROSITE" id="PS00146">
    <property type="entry name" value="BETA_LACTAMASE_A"/>
    <property type="match status" value="1"/>
</dbReference>
<dbReference type="SUPFAM" id="SSF56601">
    <property type="entry name" value="beta-lactamase/transpeptidase-like"/>
    <property type="match status" value="1"/>
</dbReference>
<name>A0ABU0IK87_9CAUL</name>
<accession>A0ABU0IK87</accession>
<evidence type="ECO:0000313" key="8">
    <source>
        <dbReference type="EMBL" id="MDQ0462425.1"/>
    </source>
</evidence>
<comment type="similarity">
    <text evidence="2 6">Belongs to the class-A beta-lactamase family.</text>
</comment>
<keyword evidence="9" id="KW-1185">Reference proteome</keyword>
<feature type="domain" description="Beta-lactamase class A catalytic" evidence="7">
    <location>
        <begin position="50"/>
        <end position="307"/>
    </location>
</feature>
<protein>
    <recommendedName>
        <fullName evidence="3 6">Beta-lactamase</fullName>
        <ecNumber evidence="3 6">3.5.2.6</ecNumber>
    </recommendedName>
</protein>
<dbReference type="PROSITE" id="PS51257">
    <property type="entry name" value="PROKAR_LIPOPROTEIN"/>
    <property type="match status" value="1"/>
</dbReference>
<proteinExistence type="inferred from homology"/>
<evidence type="ECO:0000256" key="2">
    <source>
        <dbReference type="ARBA" id="ARBA00009009"/>
    </source>
</evidence>
<organism evidence="8 9">
    <name type="scientific">Caulobacter ginsengisoli</name>
    <dbReference type="NCBI Taxonomy" id="400775"/>
    <lineage>
        <taxon>Bacteria</taxon>
        <taxon>Pseudomonadati</taxon>
        <taxon>Pseudomonadota</taxon>
        <taxon>Alphaproteobacteria</taxon>
        <taxon>Caulobacterales</taxon>
        <taxon>Caulobacteraceae</taxon>
        <taxon>Caulobacter</taxon>
    </lineage>
</organism>
<gene>
    <name evidence="8" type="ORF">QO010_000173</name>
</gene>